<proteinExistence type="predicted"/>
<dbReference type="OrthoDB" id="10584162at2759"/>
<dbReference type="AlphaFoldDB" id="A0A151ZC04"/>
<protein>
    <submittedName>
        <fullName evidence="1">Uncharacterized protein</fullName>
    </submittedName>
</protein>
<sequence>MSKEISDLKNENKSIMYENKCRQDLMSKEISDLKNENKCRQDLMSKEISDLLSSDISLDICEIKFSKEKLILGELARQFEKATCRALLGPNTRVYSLSQIEQHLTQESSTKWAMIKANINWVDSAQWTVGELKEIRLNESYPLVTPDGLPVTRQYINTIAPKHINQRHKAAILKDINMLINLLEQYNDPSQLYVD</sequence>
<name>A0A151ZC04_TIELA</name>
<dbReference type="EMBL" id="LODT01000035">
    <property type="protein sequence ID" value="KYQ91482.1"/>
    <property type="molecule type" value="Genomic_DNA"/>
</dbReference>
<evidence type="ECO:0000313" key="1">
    <source>
        <dbReference type="EMBL" id="KYQ91482.1"/>
    </source>
</evidence>
<reference evidence="1 2" key="1">
    <citation type="submission" date="2015-12" db="EMBL/GenBank/DDBJ databases">
        <title>Dictyostelia acquired genes for synthesis and detection of signals that induce cell-type specialization by lateral gene transfer from prokaryotes.</title>
        <authorList>
            <person name="Gloeckner G."/>
            <person name="Schaap P."/>
        </authorList>
    </citation>
    <scope>NUCLEOTIDE SEQUENCE [LARGE SCALE GENOMIC DNA]</scope>
    <source>
        <strain evidence="1 2">TK</strain>
    </source>
</reference>
<dbReference type="Proteomes" id="UP000076078">
    <property type="component" value="Unassembled WGS sequence"/>
</dbReference>
<organism evidence="1 2">
    <name type="scientific">Tieghemostelium lacteum</name>
    <name type="common">Slime mold</name>
    <name type="synonym">Dictyostelium lacteum</name>
    <dbReference type="NCBI Taxonomy" id="361077"/>
    <lineage>
        <taxon>Eukaryota</taxon>
        <taxon>Amoebozoa</taxon>
        <taxon>Evosea</taxon>
        <taxon>Eumycetozoa</taxon>
        <taxon>Dictyostelia</taxon>
        <taxon>Dictyosteliales</taxon>
        <taxon>Raperosteliaceae</taxon>
        <taxon>Tieghemostelium</taxon>
    </lineage>
</organism>
<gene>
    <name evidence="1" type="ORF">DLAC_08449</name>
</gene>
<keyword evidence="2" id="KW-1185">Reference proteome</keyword>
<accession>A0A151ZC04</accession>
<dbReference type="InParanoid" id="A0A151ZC04"/>
<comment type="caution">
    <text evidence="1">The sequence shown here is derived from an EMBL/GenBank/DDBJ whole genome shotgun (WGS) entry which is preliminary data.</text>
</comment>
<evidence type="ECO:0000313" key="2">
    <source>
        <dbReference type="Proteomes" id="UP000076078"/>
    </source>
</evidence>